<reference evidence="6 7" key="1">
    <citation type="submission" date="2016-06" db="EMBL/GenBank/DDBJ databases">
        <title>Three novel species with peptidoglycan cell walls form the new genus Lacunisphaera gen. nov. in the family Opitutaceae of the verrucomicrobial subdivision 4.</title>
        <authorList>
            <person name="Rast P."/>
            <person name="Gloeckner I."/>
            <person name="Jogler M."/>
            <person name="Boedeker C."/>
            <person name="Jeske O."/>
            <person name="Wiegand S."/>
            <person name="Reinhardt R."/>
            <person name="Schumann P."/>
            <person name="Rohde M."/>
            <person name="Spring S."/>
            <person name="Gloeckner F.O."/>
            <person name="Jogler C."/>
        </authorList>
    </citation>
    <scope>NUCLEOTIDE SEQUENCE [LARGE SCALE GENOMIC DNA]</scope>
    <source>
        <strain evidence="6 7">IG16b</strain>
    </source>
</reference>
<evidence type="ECO:0000313" key="6">
    <source>
        <dbReference type="EMBL" id="AOS46141.1"/>
    </source>
</evidence>
<evidence type="ECO:0000313" key="7">
    <source>
        <dbReference type="Proteomes" id="UP000095228"/>
    </source>
</evidence>
<feature type="signal peptide" evidence="4">
    <location>
        <begin position="1"/>
        <end position="23"/>
    </location>
</feature>
<comment type="similarity">
    <text evidence="2">Belongs to the bacterial solute-binding protein SsuA/TauA family.</text>
</comment>
<dbReference type="EMBL" id="CP016094">
    <property type="protein sequence ID" value="AOS46141.1"/>
    <property type="molecule type" value="Genomic_DNA"/>
</dbReference>
<comment type="subcellular location">
    <subcellularLocation>
        <location evidence="1">Periplasm</location>
    </subcellularLocation>
</comment>
<feature type="chain" id="PRO_5009105397" evidence="4">
    <location>
        <begin position="24"/>
        <end position="324"/>
    </location>
</feature>
<dbReference type="KEGG" id="obg:Verru16b_03237"/>
<dbReference type="Pfam" id="PF13379">
    <property type="entry name" value="NMT1_2"/>
    <property type="match status" value="1"/>
</dbReference>
<feature type="domain" description="Solute-binding protein family 3/N-terminal" evidence="5">
    <location>
        <begin position="36"/>
        <end position="257"/>
    </location>
</feature>
<keyword evidence="7" id="KW-1185">Reference proteome</keyword>
<dbReference type="OrthoDB" id="9802202at2"/>
<evidence type="ECO:0000259" key="5">
    <source>
        <dbReference type="SMART" id="SM00062"/>
    </source>
</evidence>
<accession>A0A1D8AZ43</accession>
<name>A0A1D8AZ43_9BACT</name>
<dbReference type="STRING" id="1838286.Verru16b_03237"/>
<dbReference type="Gene3D" id="3.40.190.10">
    <property type="entry name" value="Periplasmic binding protein-like II"/>
    <property type="match status" value="2"/>
</dbReference>
<evidence type="ECO:0000256" key="4">
    <source>
        <dbReference type="SAM" id="SignalP"/>
    </source>
</evidence>
<keyword evidence="3 4" id="KW-0732">Signal</keyword>
<dbReference type="CDD" id="cd01008">
    <property type="entry name" value="PBP2_NrtA_SsuA_CpmA_like"/>
    <property type="match status" value="1"/>
</dbReference>
<organism evidence="6 7">
    <name type="scientific">Lacunisphaera limnophila</name>
    <dbReference type="NCBI Taxonomy" id="1838286"/>
    <lineage>
        <taxon>Bacteria</taxon>
        <taxon>Pseudomonadati</taxon>
        <taxon>Verrucomicrobiota</taxon>
        <taxon>Opitutia</taxon>
        <taxon>Opitutales</taxon>
        <taxon>Opitutaceae</taxon>
        <taxon>Lacunisphaera</taxon>
    </lineage>
</organism>
<gene>
    <name evidence="6" type="primary">ssuA_2</name>
    <name evidence="6" type="ORF">Verru16b_03237</name>
</gene>
<dbReference type="RefSeq" id="WP_083270424.1">
    <property type="nucleotide sequence ID" value="NZ_CP016094.1"/>
</dbReference>
<protein>
    <submittedName>
        <fullName evidence="6">Aliphatic sulfonates-binding protein</fullName>
    </submittedName>
</protein>
<sequence>MKKLSHSLLAITLWLGSAWQAFGQQALPADSQPPVSIKVAYAPVVLNVPLFLGQTQGLFKSNGIEVEAKLFTSANEMINALVANQVDAVTGVSMVPILNLEAQFPGRVRIILHSKMSEASPYDSIVTRADSALKKLDDLKGHKVGLYPGTTALNLLKAFLKSRGIDPASVELIQLPPSSHISALQSGAIDALFAYEPTLTALLKQKEYRKLFGSVYVAMLEPSPISCSVISRKFETEHPEAAKRFSETLGQAVLLARNDPAGARNSLSGFTKLAPEVIPHVNLVADVLPTETDLKNVQQFSDLMREIGELPKSVDAAALLAPTK</sequence>
<dbReference type="SUPFAM" id="SSF53850">
    <property type="entry name" value="Periplasmic binding protein-like II"/>
    <property type="match status" value="1"/>
</dbReference>
<dbReference type="SMART" id="SM00062">
    <property type="entry name" value="PBPb"/>
    <property type="match status" value="1"/>
</dbReference>
<evidence type="ECO:0000256" key="3">
    <source>
        <dbReference type="ARBA" id="ARBA00022729"/>
    </source>
</evidence>
<dbReference type="InterPro" id="IPR001638">
    <property type="entry name" value="Solute-binding_3/MltF_N"/>
</dbReference>
<dbReference type="AlphaFoldDB" id="A0A1D8AZ43"/>
<dbReference type="GO" id="GO:0042597">
    <property type="term" value="C:periplasmic space"/>
    <property type="evidence" value="ECO:0007669"/>
    <property type="project" value="UniProtKB-SubCell"/>
</dbReference>
<evidence type="ECO:0000256" key="2">
    <source>
        <dbReference type="ARBA" id="ARBA00010742"/>
    </source>
</evidence>
<dbReference type="Proteomes" id="UP000095228">
    <property type="component" value="Chromosome"/>
</dbReference>
<dbReference type="PANTHER" id="PTHR30024:SF47">
    <property type="entry name" value="TAURINE-BINDING PERIPLASMIC PROTEIN"/>
    <property type="match status" value="1"/>
</dbReference>
<dbReference type="PANTHER" id="PTHR30024">
    <property type="entry name" value="ALIPHATIC SULFONATES-BINDING PROTEIN-RELATED"/>
    <property type="match status" value="1"/>
</dbReference>
<proteinExistence type="inferred from homology"/>
<evidence type="ECO:0000256" key="1">
    <source>
        <dbReference type="ARBA" id="ARBA00004418"/>
    </source>
</evidence>